<protein>
    <recommendedName>
        <fullName evidence="3">CLAVATA3/ESR (CLE)-related protein 25</fullName>
    </recommendedName>
</protein>
<dbReference type="Gramene" id="KCW52821">
    <property type="protein sequence ID" value="KCW52821"/>
    <property type="gene ID" value="EUGRSUZ_J02154"/>
</dbReference>
<evidence type="ECO:0008006" key="3">
    <source>
        <dbReference type="Google" id="ProtNLM"/>
    </source>
</evidence>
<dbReference type="PANTHER" id="PTHR34277">
    <property type="entry name" value="CLAVATA3/ESR (CLE)-RELATED PROTEIN 26"/>
    <property type="match status" value="1"/>
</dbReference>
<dbReference type="EMBL" id="KK198762">
    <property type="protein sequence ID" value="KCW52821.1"/>
    <property type="molecule type" value="Genomic_DNA"/>
</dbReference>
<name>A0A059AGM4_EUCGR</name>
<organism evidence="2">
    <name type="scientific">Eucalyptus grandis</name>
    <name type="common">Flooded gum</name>
    <dbReference type="NCBI Taxonomy" id="71139"/>
    <lineage>
        <taxon>Eukaryota</taxon>
        <taxon>Viridiplantae</taxon>
        <taxon>Streptophyta</taxon>
        <taxon>Embryophyta</taxon>
        <taxon>Tracheophyta</taxon>
        <taxon>Spermatophyta</taxon>
        <taxon>Magnoliopsida</taxon>
        <taxon>eudicotyledons</taxon>
        <taxon>Gunneridae</taxon>
        <taxon>Pentapetalae</taxon>
        <taxon>rosids</taxon>
        <taxon>malvids</taxon>
        <taxon>Myrtales</taxon>
        <taxon>Myrtaceae</taxon>
        <taxon>Myrtoideae</taxon>
        <taxon>Eucalypteae</taxon>
        <taxon>Eucalyptus</taxon>
    </lineage>
</organism>
<dbReference type="InParanoid" id="A0A059AGM4"/>
<dbReference type="FunCoup" id="A0A059AGM4">
    <property type="interactions" value="455"/>
</dbReference>
<dbReference type="KEGG" id="egr:104422570"/>
<dbReference type="InterPro" id="IPR039316">
    <property type="entry name" value="CLE25/26"/>
</dbReference>
<feature type="region of interest" description="Disordered" evidence="1">
    <location>
        <begin position="83"/>
        <end position="102"/>
    </location>
</feature>
<evidence type="ECO:0000313" key="2">
    <source>
        <dbReference type="EMBL" id="KCW52821.1"/>
    </source>
</evidence>
<proteinExistence type="predicted"/>
<sequence>MRKMMRNNNIRASRALYTALAFLGLIWFLSSGIHMSRTAKSATVPLPVPPSVQVSGRTKPLTRDGDPAYWDLNLNFVIRRRVPSGPDPIHNRAVINRQPPAA</sequence>
<accession>A0A059AGM4</accession>
<evidence type="ECO:0000256" key="1">
    <source>
        <dbReference type="SAM" id="MobiDB-lite"/>
    </source>
</evidence>
<dbReference type="AlphaFoldDB" id="A0A059AGM4"/>
<dbReference type="OrthoDB" id="1910203at2759"/>
<dbReference type="PANTHER" id="PTHR34277:SF2">
    <property type="entry name" value="CLAVATA3_ESR (CLE)-RELATED PROTEIN 26"/>
    <property type="match status" value="1"/>
</dbReference>
<reference evidence="2" key="1">
    <citation type="submission" date="2013-07" db="EMBL/GenBank/DDBJ databases">
        <title>The genome of Eucalyptus grandis.</title>
        <authorList>
            <person name="Schmutz J."/>
            <person name="Hayes R."/>
            <person name="Myburg A."/>
            <person name="Tuskan G."/>
            <person name="Grattapaglia D."/>
            <person name="Rokhsar D.S."/>
        </authorList>
    </citation>
    <scope>NUCLEOTIDE SEQUENCE</scope>
    <source>
        <tissue evidence="2">Leaf extractions</tissue>
    </source>
</reference>
<gene>
    <name evidence="2" type="ORF">EUGRSUZ_J02154</name>
</gene>